<protein>
    <submittedName>
        <fullName evidence="1">Uncharacterized protein</fullName>
    </submittedName>
</protein>
<gene>
    <name evidence="1" type="ORF">COOX1_2709</name>
</gene>
<dbReference type="AlphaFoldDB" id="A0A6F9EDV2"/>
<dbReference type="Proteomes" id="UP000502196">
    <property type="component" value="Chromosome"/>
</dbReference>
<name>A0A6F9EDV2_9BACL</name>
<reference evidence="1 2" key="1">
    <citation type="submission" date="2020-04" db="EMBL/GenBank/DDBJ databases">
        <authorList>
            <person name="Hogendoorn C."/>
        </authorList>
    </citation>
    <scope>NUCLEOTIDE SEQUENCE [LARGE SCALE GENOMIC DNA]</scope>
    <source>
        <strain evidence="1">COOX1</strain>
    </source>
</reference>
<proteinExistence type="predicted"/>
<evidence type="ECO:0000313" key="1">
    <source>
        <dbReference type="EMBL" id="CAB3395037.1"/>
    </source>
</evidence>
<dbReference type="EMBL" id="LR792683">
    <property type="protein sequence ID" value="CAB3395037.1"/>
    <property type="molecule type" value="Genomic_DNA"/>
</dbReference>
<evidence type="ECO:0000313" key="2">
    <source>
        <dbReference type="Proteomes" id="UP000502196"/>
    </source>
</evidence>
<sequence length="249" mass="28569">MNGVMIDAEALKEFLDKAEPFIPEDAFGSWAEQLDQRLRSAERQFGLVQQSGGDPEKLPWHLTPATRRLPAAERERGAERAYALARLAESGNGQHFWELVDSWEERPKWALEWATYWFYLANPERAPWWARWLYNPGNQTGAFVLLLDDPRVMEPRVPPSQQYGQIAQGMGLLGAVLESIHRLPRVPDSHRPLICLSLVYAVYMFTVTSWRMTTEFTQVLPPFARVVEGLLGIRHGEGVQLEQRESQKL</sequence>
<organism evidence="1 2">
    <name type="scientific">Kyrpidia spormannii</name>
    <dbReference type="NCBI Taxonomy" id="2055160"/>
    <lineage>
        <taxon>Bacteria</taxon>
        <taxon>Bacillati</taxon>
        <taxon>Bacillota</taxon>
        <taxon>Bacilli</taxon>
        <taxon>Bacillales</taxon>
        <taxon>Alicyclobacillaceae</taxon>
        <taxon>Kyrpidia</taxon>
    </lineage>
</organism>
<accession>A0A6F9EDV2</accession>